<proteinExistence type="predicted"/>
<reference evidence="2" key="1">
    <citation type="journal article" date="2019" name="bioRxiv">
        <title>The Genome of the Zebra Mussel, Dreissena polymorpha: A Resource for Invasive Species Research.</title>
        <authorList>
            <person name="McCartney M.A."/>
            <person name="Auch B."/>
            <person name="Kono T."/>
            <person name="Mallez S."/>
            <person name="Zhang Y."/>
            <person name="Obille A."/>
            <person name="Becker A."/>
            <person name="Abrahante J.E."/>
            <person name="Garbe J."/>
            <person name="Badalamenti J.P."/>
            <person name="Herman A."/>
            <person name="Mangelson H."/>
            <person name="Liachko I."/>
            <person name="Sullivan S."/>
            <person name="Sone E.D."/>
            <person name="Koren S."/>
            <person name="Silverstein K.A.T."/>
            <person name="Beckman K.B."/>
            <person name="Gohl D.M."/>
        </authorList>
    </citation>
    <scope>NUCLEOTIDE SEQUENCE</scope>
    <source>
        <strain evidence="2">Duluth1</strain>
        <tissue evidence="2">Whole animal</tissue>
    </source>
</reference>
<gene>
    <name evidence="2" type="ORF">DPMN_060580</name>
</gene>
<organism evidence="2 3">
    <name type="scientific">Dreissena polymorpha</name>
    <name type="common">Zebra mussel</name>
    <name type="synonym">Mytilus polymorpha</name>
    <dbReference type="NCBI Taxonomy" id="45954"/>
    <lineage>
        <taxon>Eukaryota</taxon>
        <taxon>Metazoa</taxon>
        <taxon>Spiralia</taxon>
        <taxon>Lophotrochozoa</taxon>
        <taxon>Mollusca</taxon>
        <taxon>Bivalvia</taxon>
        <taxon>Autobranchia</taxon>
        <taxon>Heteroconchia</taxon>
        <taxon>Euheterodonta</taxon>
        <taxon>Imparidentia</taxon>
        <taxon>Neoheterodontei</taxon>
        <taxon>Myida</taxon>
        <taxon>Dreissenoidea</taxon>
        <taxon>Dreissenidae</taxon>
        <taxon>Dreissena</taxon>
    </lineage>
</organism>
<keyword evidence="3" id="KW-1185">Reference proteome</keyword>
<sequence>MRVEDLPCNILLIRLLEGLKTQARGTSSLVQERRRDPVGSPAKADNSVEAVTAFARQQQQRQAVAGTRPCAKALYNYDAKEARLVFV</sequence>
<dbReference type="AlphaFoldDB" id="A0A9D4HHM3"/>
<name>A0A9D4HHM3_DREPO</name>
<feature type="region of interest" description="Disordered" evidence="1">
    <location>
        <begin position="26"/>
        <end position="45"/>
    </location>
</feature>
<evidence type="ECO:0000313" key="3">
    <source>
        <dbReference type="Proteomes" id="UP000828390"/>
    </source>
</evidence>
<evidence type="ECO:0000256" key="1">
    <source>
        <dbReference type="SAM" id="MobiDB-lite"/>
    </source>
</evidence>
<comment type="caution">
    <text evidence="2">The sequence shown here is derived from an EMBL/GenBank/DDBJ whole genome shotgun (WGS) entry which is preliminary data.</text>
</comment>
<dbReference type="Proteomes" id="UP000828390">
    <property type="component" value="Unassembled WGS sequence"/>
</dbReference>
<protein>
    <submittedName>
        <fullName evidence="2">Uncharacterized protein</fullName>
    </submittedName>
</protein>
<accession>A0A9D4HHM3</accession>
<dbReference type="EMBL" id="JAIWYP010000013">
    <property type="protein sequence ID" value="KAH3717784.1"/>
    <property type="molecule type" value="Genomic_DNA"/>
</dbReference>
<reference evidence="2" key="2">
    <citation type="submission" date="2020-11" db="EMBL/GenBank/DDBJ databases">
        <authorList>
            <person name="McCartney M.A."/>
            <person name="Auch B."/>
            <person name="Kono T."/>
            <person name="Mallez S."/>
            <person name="Becker A."/>
            <person name="Gohl D.M."/>
            <person name="Silverstein K.A.T."/>
            <person name="Koren S."/>
            <person name="Bechman K.B."/>
            <person name="Herman A."/>
            <person name="Abrahante J.E."/>
            <person name="Garbe J."/>
        </authorList>
    </citation>
    <scope>NUCLEOTIDE SEQUENCE</scope>
    <source>
        <strain evidence="2">Duluth1</strain>
        <tissue evidence="2">Whole animal</tissue>
    </source>
</reference>
<evidence type="ECO:0000313" key="2">
    <source>
        <dbReference type="EMBL" id="KAH3717784.1"/>
    </source>
</evidence>